<comment type="caution">
    <text evidence="1">The sequence shown here is derived from an EMBL/GenBank/DDBJ whole genome shotgun (WGS) entry which is preliminary data.</text>
</comment>
<organism evidence="1 2">
    <name type="scientific">Petralouisia muris</name>
    <dbReference type="NCBI Taxonomy" id="3032872"/>
    <lineage>
        <taxon>Bacteria</taxon>
        <taxon>Bacillati</taxon>
        <taxon>Bacillota</taxon>
        <taxon>Clostridia</taxon>
        <taxon>Lachnospirales</taxon>
        <taxon>Lachnospiraceae</taxon>
        <taxon>Petralouisia</taxon>
    </lineage>
</organism>
<reference evidence="1" key="1">
    <citation type="submission" date="2019-04" db="EMBL/GenBank/DDBJ databases">
        <title>Microbes associate with the intestines of laboratory mice.</title>
        <authorList>
            <person name="Navarre W."/>
            <person name="Wong E."/>
            <person name="Huang K."/>
            <person name="Tropini C."/>
            <person name="Ng K."/>
            <person name="Yu B."/>
        </authorList>
    </citation>
    <scope>NUCLEOTIDE SEQUENCE</scope>
    <source>
        <strain evidence="1">NM01_1-7b</strain>
    </source>
</reference>
<dbReference type="EMBL" id="SRYA01000189">
    <property type="protein sequence ID" value="TGY85360.1"/>
    <property type="molecule type" value="Genomic_DNA"/>
</dbReference>
<gene>
    <name evidence="1" type="ORF">E5329_28930</name>
</gene>
<proteinExistence type="predicted"/>
<keyword evidence="2" id="KW-1185">Reference proteome</keyword>
<accession>A0AC61RNW9</accession>
<dbReference type="Proteomes" id="UP000304953">
    <property type="component" value="Unassembled WGS sequence"/>
</dbReference>
<evidence type="ECO:0000313" key="1">
    <source>
        <dbReference type="EMBL" id="TGY85360.1"/>
    </source>
</evidence>
<name>A0AC61RNW9_9FIRM</name>
<protein>
    <submittedName>
        <fullName evidence="1">DUF262 domain-containing protein</fullName>
    </submittedName>
</protein>
<sequence length="212" mass="24627">MDIIFDLNGEENEEELKVDLGKFNQAVIWGTDWTTETIARQLEKGNIDLNPSFQRRDAWSEQEKSKLIESLMLGFPVPPIILAENKQKKNSYIVIDGKQRLLSIRRFYSDISEKEFKEKSLQEKDVFKQLKLKGLDILEDFNGKTYSQLEVESTDYINNLDNQSIRTIVIKNWPDEAFLYTVFLRLNTGSKKLSPQELRQALKPGPFSMSLT</sequence>
<evidence type="ECO:0000313" key="2">
    <source>
        <dbReference type="Proteomes" id="UP000304953"/>
    </source>
</evidence>